<proteinExistence type="inferred from homology"/>
<dbReference type="RefSeq" id="WP_129749661.1">
    <property type="nucleotide sequence ID" value="NZ_JUIW01000002.1"/>
</dbReference>
<organism evidence="4 5">
    <name type="scientific">Flavobacterium beibuense</name>
    <dbReference type="NCBI Taxonomy" id="657326"/>
    <lineage>
        <taxon>Bacteria</taxon>
        <taxon>Pseudomonadati</taxon>
        <taxon>Bacteroidota</taxon>
        <taxon>Flavobacteriia</taxon>
        <taxon>Flavobacteriales</taxon>
        <taxon>Flavobacteriaceae</taxon>
        <taxon>Flavobacterium</taxon>
    </lineage>
</organism>
<feature type="domain" description="AB hydrolase-1" evidence="3">
    <location>
        <begin position="29"/>
        <end position="268"/>
    </location>
</feature>
<dbReference type="PRINTS" id="PR00111">
    <property type="entry name" value="ABHYDROLASE"/>
</dbReference>
<gene>
    <name evidence="4" type="ORF">NU09_0480</name>
</gene>
<keyword evidence="1 4" id="KW-0378">Hydrolase</keyword>
<dbReference type="Gene3D" id="3.40.50.1820">
    <property type="entry name" value="alpha/beta hydrolase"/>
    <property type="match status" value="1"/>
</dbReference>
<dbReference type="GO" id="GO:0016020">
    <property type="term" value="C:membrane"/>
    <property type="evidence" value="ECO:0007669"/>
    <property type="project" value="TreeGrafter"/>
</dbReference>
<dbReference type="GO" id="GO:0016787">
    <property type="term" value="F:hydrolase activity"/>
    <property type="evidence" value="ECO:0007669"/>
    <property type="project" value="UniProtKB-KW"/>
</dbReference>
<dbReference type="PANTHER" id="PTHR43798:SF31">
    <property type="entry name" value="AB HYDROLASE SUPERFAMILY PROTEIN YCLE"/>
    <property type="match status" value="1"/>
</dbReference>
<sequence>MPFITTNSVSLSGSSEEVKIFYQDIGRGKPVVLIHGWPLNHAMWEYQLNELPKHNIRVIAYDRRGFGMSSRPWEGYDYDTFASDLKALIEELELTDVTLVGFSMGGGEVARYLSKYNEDGRVTKAALISAVTPYLLLTDDNPTGVNQSTFDAIHNQLEQDRAYFLAGFGKTFFGVHLFSHPVSDDHLQHTLNMAMNSAGYATIKSMQAWSTTDFRRDLPKIKIPLLIIHGKADETVPIGGSADETAKYVPHSQYIVYDDAPHGLFYTHREKFNEDIINFINS</sequence>
<dbReference type="FunFam" id="3.40.50.1820:FF:000205">
    <property type="entry name" value="Non-haem bromoperoxidase BPO-A2"/>
    <property type="match status" value="1"/>
</dbReference>
<dbReference type="PANTHER" id="PTHR43798">
    <property type="entry name" value="MONOACYLGLYCEROL LIPASE"/>
    <property type="match status" value="1"/>
</dbReference>
<dbReference type="OrthoDB" id="9780932at2"/>
<reference evidence="4 5" key="1">
    <citation type="submission" date="2014-12" db="EMBL/GenBank/DDBJ databases">
        <title>Genome sequence of Flavobacterium beibuense RSKm HC5.</title>
        <authorList>
            <person name="Kim J.F."/>
            <person name="Song J.Y."/>
            <person name="Kwak M.-J."/>
            <person name="Lee S.-W."/>
        </authorList>
    </citation>
    <scope>NUCLEOTIDE SEQUENCE [LARGE SCALE GENOMIC DNA]</scope>
    <source>
        <strain evidence="4 5">RSKm HC5</strain>
    </source>
</reference>
<dbReference type="InterPro" id="IPR029058">
    <property type="entry name" value="AB_hydrolase_fold"/>
</dbReference>
<protein>
    <submittedName>
        <fullName evidence="4">Alpha/beta hydrolase</fullName>
    </submittedName>
</protein>
<dbReference type="InterPro" id="IPR050266">
    <property type="entry name" value="AB_hydrolase_sf"/>
</dbReference>
<name>A0A444WGF7_9FLAO</name>
<evidence type="ECO:0000256" key="2">
    <source>
        <dbReference type="ARBA" id="ARBA00038128"/>
    </source>
</evidence>
<dbReference type="SUPFAM" id="SSF53474">
    <property type="entry name" value="alpha/beta-Hydrolases"/>
    <property type="match status" value="1"/>
</dbReference>
<evidence type="ECO:0000313" key="4">
    <source>
        <dbReference type="EMBL" id="RYJ44846.1"/>
    </source>
</evidence>
<dbReference type="AlphaFoldDB" id="A0A444WGF7"/>
<dbReference type="EMBL" id="JUIW01000002">
    <property type="protein sequence ID" value="RYJ44846.1"/>
    <property type="molecule type" value="Genomic_DNA"/>
</dbReference>
<dbReference type="Pfam" id="PF00561">
    <property type="entry name" value="Abhydrolase_1"/>
    <property type="match status" value="1"/>
</dbReference>
<evidence type="ECO:0000313" key="5">
    <source>
        <dbReference type="Proteomes" id="UP000289775"/>
    </source>
</evidence>
<dbReference type="InterPro" id="IPR000073">
    <property type="entry name" value="AB_hydrolase_1"/>
</dbReference>
<keyword evidence="5" id="KW-1185">Reference proteome</keyword>
<comment type="caution">
    <text evidence="4">The sequence shown here is derived from an EMBL/GenBank/DDBJ whole genome shotgun (WGS) entry which is preliminary data.</text>
</comment>
<evidence type="ECO:0000259" key="3">
    <source>
        <dbReference type="Pfam" id="PF00561"/>
    </source>
</evidence>
<accession>A0A444WGF7</accession>
<dbReference type="Proteomes" id="UP000289775">
    <property type="component" value="Unassembled WGS sequence"/>
</dbReference>
<evidence type="ECO:0000256" key="1">
    <source>
        <dbReference type="ARBA" id="ARBA00022801"/>
    </source>
</evidence>
<comment type="similarity">
    <text evidence="2">Belongs to the AB hydrolase superfamily. Bacterial non-heme haloperoxidase / perhydrolase family.</text>
</comment>